<evidence type="ECO:0000313" key="2">
    <source>
        <dbReference type="EMBL" id="GAA2013544.1"/>
    </source>
</evidence>
<feature type="compositionally biased region" description="Pro residues" evidence="1">
    <location>
        <begin position="37"/>
        <end position="46"/>
    </location>
</feature>
<organism evidence="2 3">
    <name type="scientific">Nocardiopsis rhodophaea</name>
    <dbReference type="NCBI Taxonomy" id="280238"/>
    <lineage>
        <taxon>Bacteria</taxon>
        <taxon>Bacillati</taxon>
        <taxon>Actinomycetota</taxon>
        <taxon>Actinomycetes</taxon>
        <taxon>Streptosporangiales</taxon>
        <taxon>Nocardiopsidaceae</taxon>
        <taxon>Nocardiopsis</taxon>
    </lineage>
</organism>
<keyword evidence="3" id="KW-1185">Reference proteome</keyword>
<dbReference type="RefSeq" id="WP_344165271.1">
    <property type="nucleotide sequence ID" value="NZ_BAAAPC010000026.1"/>
</dbReference>
<gene>
    <name evidence="2" type="ORF">GCM10009799_47370</name>
</gene>
<sequence length="65" mass="6849">MTTEASLVVARGNPDEAELAVLTVVLTAALRRGAAGAPPPPAPAPWKDPRRSRCQSAGSWRRRGT</sequence>
<evidence type="ECO:0008006" key="4">
    <source>
        <dbReference type="Google" id="ProtNLM"/>
    </source>
</evidence>
<reference evidence="3" key="1">
    <citation type="journal article" date="2019" name="Int. J. Syst. Evol. Microbiol.">
        <title>The Global Catalogue of Microorganisms (GCM) 10K type strain sequencing project: providing services to taxonomists for standard genome sequencing and annotation.</title>
        <authorList>
            <consortium name="The Broad Institute Genomics Platform"/>
            <consortium name="The Broad Institute Genome Sequencing Center for Infectious Disease"/>
            <person name="Wu L."/>
            <person name="Ma J."/>
        </authorList>
    </citation>
    <scope>NUCLEOTIDE SEQUENCE [LARGE SCALE GENOMIC DNA]</scope>
    <source>
        <strain evidence="3">JCM 15313</strain>
    </source>
</reference>
<dbReference type="Proteomes" id="UP001501585">
    <property type="component" value="Unassembled WGS sequence"/>
</dbReference>
<evidence type="ECO:0000313" key="3">
    <source>
        <dbReference type="Proteomes" id="UP001501585"/>
    </source>
</evidence>
<dbReference type="Pfam" id="PF13822">
    <property type="entry name" value="ACC_epsilon"/>
    <property type="match status" value="1"/>
</dbReference>
<name>A0ABP5F3H4_9ACTN</name>
<dbReference type="InterPro" id="IPR032716">
    <property type="entry name" value="ACC_epsilon"/>
</dbReference>
<comment type="caution">
    <text evidence="2">The sequence shown here is derived from an EMBL/GenBank/DDBJ whole genome shotgun (WGS) entry which is preliminary data.</text>
</comment>
<protein>
    <recommendedName>
        <fullName evidence="4">Acyl-CoA carboxylase subunit epsilon</fullName>
    </recommendedName>
</protein>
<proteinExistence type="predicted"/>
<evidence type="ECO:0000256" key="1">
    <source>
        <dbReference type="SAM" id="MobiDB-lite"/>
    </source>
</evidence>
<dbReference type="EMBL" id="BAAAPC010000026">
    <property type="protein sequence ID" value="GAA2013544.1"/>
    <property type="molecule type" value="Genomic_DNA"/>
</dbReference>
<accession>A0ABP5F3H4</accession>
<feature type="region of interest" description="Disordered" evidence="1">
    <location>
        <begin position="33"/>
        <end position="65"/>
    </location>
</feature>